<name>A0A4D6MT34_VIGUN</name>
<proteinExistence type="predicted"/>
<gene>
    <name evidence="1" type="ORF">DEO72_LG8g1817</name>
</gene>
<keyword evidence="2" id="KW-1185">Reference proteome</keyword>
<dbReference type="Proteomes" id="UP000501690">
    <property type="component" value="Linkage Group LG8"/>
</dbReference>
<evidence type="ECO:0000313" key="1">
    <source>
        <dbReference type="EMBL" id="QCE03791.1"/>
    </source>
</evidence>
<sequence>MEAAQQCPVQRPNCGGGVNGVVSAQSSGVAGAGSGGEPGAHVFCIAEARRRH</sequence>
<dbReference type="AlphaFoldDB" id="A0A4D6MT34"/>
<organism evidence="1 2">
    <name type="scientific">Vigna unguiculata</name>
    <name type="common">Cowpea</name>
    <dbReference type="NCBI Taxonomy" id="3917"/>
    <lineage>
        <taxon>Eukaryota</taxon>
        <taxon>Viridiplantae</taxon>
        <taxon>Streptophyta</taxon>
        <taxon>Embryophyta</taxon>
        <taxon>Tracheophyta</taxon>
        <taxon>Spermatophyta</taxon>
        <taxon>Magnoliopsida</taxon>
        <taxon>eudicotyledons</taxon>
        <taxon>Gunneridae</taxon>
        <taxon>Pentapetalae</taxon>
        <taxon>rosids</taxon>
        <taxon>fabids</taxon>
        <taxon>Fabales</taxon>
        <taxon>Fabaceae</taxon>
        <taxon>Papilionoideae</taxon>
        <taxon>50 kb inversion clade</taxon>
        <taxon>NPAAA clade</taxon>
        <taxon>indigoferoid/millettioid clade</taxon>
        <taxon>Phaseoleae</taxon>
        <taxon>Vigna</taxon>
    </lineage>
</organism>
<evidence type="ECO:0000313" key="2">
    <source>
        <dbReference type="Proteomes" id="UP000501690"/>
    </source>
</evidence>
<protein>
    <submittedName>
        <fullName evidence="1">Uncharacterized protein</fullName>
    </submittedName>
</protein>
<reference evidence="1 2" key="1">
    <citation type="submission" date="2019-04" db="EMBL/GenBank/DDBJ databases">
        <title>An improved genome assembly and genetic linkage map for asparagus bean, Vigna unguiculata ssp. sesquipedialis.</title>
        <authorList>
            <person name="Xia Q."/>
            <person name="Zhang R."/>
            <person name="Dong Y."/>
        </authorList>
    </citation>
    <scope>NUCLEOTIDE SEQUENCE [LARGE SCALE GENOMIC DNA]</scope>
    <source>
        <tissue evidence="1">Leaf</tissue>
    </source>
</reference>
<accession>A0A4D6MT34</accession>
<dbReference type="EMBL" id="CP039352">
    <property type="protein sequence ID" value="QCE03791.1"/>
    <property type="molecule type" value="Genomic_DNA"/>
</dbReference>